<reference evidence="1 2" key="1">
    <citation type="submission" date="2010-08" db="EMBL/GenBank/DDBJ databases">
        <authorList>
            <person name="Weinstock G."/>
            <person name="Sodergren E."/>
            <person name="Clifton S."/>
            <person name="Fulton L."/>
            <person name="Fulton B."/>
            <person name="Courtney L."/>
            <person name="Fronick C."/>
            <person name="Harrison M."/>
            <person name="Strong C."/>
            <person name="Farmer C."/>
            <person name="Delahaunty K."/>
            <person name="Markovic C."/>
            <person name="Hall O."/>
            <person name="Minx P."/>
            <person name="Tomlinson C."/>
            <person name="Mitreva M."/>
            <person name="Hou S."/>
            <person name="Chen J."/>
            <person name="Wollam A."/>
            <person name="Pepin K.H."/>
            <person name="Johnson M."/>
            <person name="Bhonagiri V."/>
            <person name="Zhang X."/>
            <person name="Suruliraj S."/>
            <person name="Warren W."/>
            <person name="Chinwalla A."/>
            <person name="Mardis E.R."/>
            <person name="Wilson R.K."/>
        </authorList>
    </citation>
    <scope>NUCLEOTIDE SEQUENCE [LARGE SCALE GENOMIC DNA]</scope>
    <source>
        <strain evidence="1 2">KLE1255</strain>
    </source>
</reference>
<sequence length="116" mass="13251">MKKSYIVAIDYRATYKPMTTDYKVLEADNLLDAMSEAESYLDTEKVYLLNIMQADKAGHKVKGLPGIRENTYIEQITNRGNGWHRTDAAHSETAWSHTMWVDESKNAQHIDSNEVA</sequence>
<evidence type="ECO:0000313" key="2">
    <source>
        <dbReference type="Proteomes" id="UP000006028"/>
    </source>
</evidence>
<gene>
    <name evidence="1" type="ORF">HMPREF9436_03369</name>
</gene>
<dbReference type="STRING" id="748224.HMPREF9436_03369"/>
<dbReference type="AlphaFoldDB" id="E2ZNT8"/>
<name>E2ZNT8_9FIRM</name>
<proteinExistence type="predicted"/>
<dbReference type="HOGENOM" id="CLU_2093189_0_0_9"/>
<organism evidence="1 2">
    <name type="scientific">Faecalibacterium cf. prausnitzii KLE1255</name>
    <dbReference type="NCBI Taxonomy" id="748224"/>
    <lineage>
        <taxon>Bacteria</taxon>
        <taxon>Bacillati</taxon>
        <taxon>Bacillota</taxon>
        <taxon>Clostridia</taxon>
        <taxon>Eubacteriales</taxon>
        <taxon>Oscillospiraceae</taxon>
        <taxon>Faecalibacterium</taxon>
    </lineage>
</organism>
<dbReference type="EMBL" id="AECU01000248">
    <property type="protein sequence ID" value="EFQ05181.1"/>
    <property type="molecule type" value="Genomic_DNA"/>
</dbReference>
<comment type="caution">
    <text evidence="1">The sequence shown here is derived from an EMBL/GenBank/DDBJ whole genome shotgun (WGS) entry which is preliminary data.</text>
</comment>
<accession>E2ZNT8</accession>
<protein>
    <submittedName>
        <fullName evidence="1">Uncharacterized protein</fullName>
    </submittedName>
</protein>
<dbReference type="RefSeq" id="WP_005946596.1">
    <property type="nucleotide sequence ID" value="NZ_GL538351.1"/>
</dbReference>
<dbReference type="BioCyc" id="FCF748224-HMP:GTSS-2341-MONOMER"/>
<evidence type="ECO:0000313" key="1">
    <source>
        <dbReference type="EMBL" id="EFQ05181.1"/>
    </source>
</evidence>
<dbReference type="Proteomes" id="UP000006028">
    <property type="component" value="Unassembled WGS sequence"/>
</dbReference>